<reference evidence="7" key="1">
    <citation type="submission" date="2016-10" db="EMBL/GenBank/DDBJ databases">
        <authorList>
            <person name="Varghese N."/>
        </authorList>
    </citation>
    <scope>NUCLEOTIDE SEQUENCE [LARGE SCALE GENOMIC DNA]</scope>
    <source>
        <strain evidence="7">CGMCC 1.12284</strain>
    </source>
</reference>
<dbReference type="PANTHER" id="PTHR30136:SF35">
    <property type="entry name" value="HTH-TYPE TRANSCRIPTIONAL REGULATOR RV1719"/>
    <property type="match status" value="1"/>
</dbReference>
<dbReference type="EMBL" id="FOIS01000005">
    <property type="protein sequence ID" value="SEW30702.1"/>
    <property type="molecule type" value="Genomic_DNA"/>
</dbReference>
<keyword evidence="2" id="KW-0238">DNA-binding</keyword>
<organism evidence="6 7">
    <name type="scientific">Natrinema salifodinae</name>
    <dbReference type="NCBI Taxonomy" id="1202768"/>
    <lineage>
        <taxon>Archaea</taxon>
        <taxon>Methanobacteriati</taxon>
        <taxon>Methanobacteriota</taxon>
        <taxon>Stenosarchaea group</taxon>
        <taxon>Halobacteria</taxon>
        <taxon>Halobacteriales</taxon>
        <taxon>Natrialbaceae</taxon>
        <taxon>Natrinema</taxon>
    </lineage>
</organism>
<dbReference type="CDD" id="cd00090">
    <property type="entry name" value="HTH_ARSR"/>
    <property type="match status" value="1"/>
</dbReference>
<protein>
    <submittedName>
        <fullName evidence="6">Transcriptional regulator, IclR family</fullName>
    </submittedName>
</protein>
<dbReference type="Pfam" id="PF09339">
    <property type="entry name" value="HTH_IclR"/>
    <property type="match status" value="1"/>
</dbReference>
<name>A0A1I0QSY2_9EURY</name>
<dbReference type="GO" id="GO:0003677">
    <property type="term" value="F:DNA binding"/>
    <property type="evidence" value="ECO:0007669"/>
    <property type="project" value="UniProtKB-KW"/>
</dbReference>
<keyword evidence="3" id="KW-0804">Transcription</keyword>
<evidence type="ECO:0000256" key="1">
    <source>
        <dbReference type="ARBA" id="ARBA00023015"/>
    </source>
</evidence>
<dbReference type="Pfam" id="PF01614">
    <property type="entry name" value="IclR_C"/>
    <property type="match status" value="1"/>
</dbReference>
<feature type="domain" description="HTH iclR-type" evidence="4">
    <location>
        <begin position="18"/>
        <end position="79"/>
    </location>
</feature>
<dbReference type="Proteomes" id="UP000183275">
    <property type="component" value="Unassembled WGS sequence"/>
</dbReference>
<dbReference type="Gene3D" id="3.30.450.40">
    <property type="match status" value="1"/>
</dbReference>
<dbReference type="InterPro" id="IPR036388">
    <property type="entry name" value="WH-like_DNA-bd_sf"/>
</dbReference>
<dbReference type="InterPro" id="IPR050707">
    <property type="entry name" value="HTH_MetabolicPath_Reg"/>
</dbReference>
<dbReference type="InterPro" id="IPR036390">
    <property type="entry name" value="WH_DNA-bd_sf"/>
</dbReference>
<evidence type="ECO:0000259" key="4">
    <source>
        <dbReference type="PROSITE" id="PS51077"/>
    </source>
</evidence>
<dbReference type="GO" id="GO:0045892">
    <property type="term" value="P:negative regulation of DNA-templated transcription"/>
    <property type="evidence" value="ECO:0007669"/>
    <property type="project" value="TreeGrafter"/>
</dbReference>
<dbReference type="InterPro" id="IPR005471">
    <property type="entry name" value="Tscrpt_reg_IclR_N"/>
</dbReference>
<evidence type="ECO:0000259" key="5">
    <source>
        <dbReference type="PROSITE" id="PS51078"/>
    </source>
</evidence>
<dbReference type="InterPro" id="IPR029016">
    <property type="entry name" value="GAF-like_dom_sf"/>
</dbReference>
<accession>A0A1I0QSY2</accession>
<evidence type="ECO:0000313" key="6">
    <source>
        <dbReference type="EMBL" id="SEW30702.1"/>
    </source>
</evidence>
<dbReference type="eggNOG" id="arCOG02798">
    <property type="taxonomic scope" value="Archaea"/>
</dbReference>
<dbReference type="SUPFAM" id="SSF46785">
    <property type="entry name" value="Winged helix' DNA-binding domain"/>
    <property type="match status" value="1"/>
</dbReference>
<dbReference type="PROSITE" id="PS51078">
    <property type="entry name" value="ICLR_ED"/>
    <property type="match status" value="1"/>
</dbReference>
<proteinExistence type="predicted"/>
<dbReference type="InterPro" id="IPR014757">
    <property type="entry name" value="Tscrpt_reg_IclR_C"/>
</dbReference>
<dbReference type="PROSITE" id="PS51077">
    <property type="entry name" value="HTH_ICLR"/>
    <property type="match status" value="1"/>
</dbReference>
<dbReference type="Gene3D" id="1.10.10.10">
    <property type="entry name" value="Winged helix-like DNA-binding domain superfamily/Winged helix DNA-binding domain"/>
    <property type="match status" value="1"/>
</dbReference>
<dbReference type="SUPFAM" id="SSF55781">
    <property type="entry name" value="GAF domain-like"/>
    <property type="match status" value="1"/>
</dbReference>
<dbReference type="AlphaFoldDB" id="A0A1I0QSY2"/>
<gene>
    <name evidence="6" type="ORF">SAMN05216285_3891</name>
</gene>
<evidence type="ECO:0000313" key="7">
    <source>
        <dbReference type="Proteomes" id="UP000183275"/>
    </source>
</evidence>
<evidence type="ECO:0000256" key="2">
    <source>
        <dbReference type="ARBA" id="ARBA00023125"/>
    </source>
</evidence>
<evidence type="ECO:0000256" key="3">
    <source>
        <dbReference type="ARBA" id="ARBA00023163"/>
    </source>
</evidence>
<keyword evidence="7" id="KW-1185">Reference proteome</keyword>
<dbReference type="InterPro" id="IPR011991">
    <property type="entry name" value="ArsR-like_HTH"/>
</dbReference>
<dbReference type="SMART" id="SM00346">
    <property type="entry name" value="HTH_ICLR"/>
    <property type="match status" value="1"/>
</dbReference>
<dbReference type="GO" id="GO:0003700">
    <property type="term" value="F:DNA-binding transcription factor activity"/>
    <property type="evidence" value="ECO:0007669"/>
    <property type="project" value="TreeGrafter"/>
</dbReference>
<dbReference type="PANTHER" id="PTHR30136">
    <property type="entry name" value="HELIX-TURN-HELIX TRANSCRIPTIONAL REGULATOR, ICLR FAMILY"/>
    <property type="match status" value="1"/>
</dbReference>
<sequence>MESDMEGWHMGNRAKHPVRTTEKSLDVVAALNRLGEARVTTLADELEMGKSTVHNHLSTLEEHGYVVKDDDAKTYRLSLKFLDIGGQIRSEIDVYKVAEPKVEELAAASGELVHLVVEEDGMGVYLSRAKGERAVDLDTYVGCRHHMHSTAFGKAILAHLPRDRVDEIIDQHGLPEVTPKTITSRDELVEELERTRDRGFAVDDEERLEGLRCIAAPIRFDSDVIGAISVSGPTARIDDTWESNEFVDRLCRAANVIELNKYKV</sequence>
<feature type="domain" description="IclR-ED" evidence="5">
    <location>
        <begin position="80"/>
        <end position="264"/>
    </location>
</feature>
<keyword evidence="1" id="KW-0805">Transcription regulation</keyword>